<gene>
    <name evidence="1" type="ORF">ONZ43_g5815</name>
</gene>
<comment type="caution">
    <text evidence="1">The sequence shown here is derived from an EMBL/GenBank/DDBJ whole genome shotgun (WGS) entry which is preliminary data.</text>
</comment>
<proteinExistence type="predicted"/>
<reference evidence="1" key="1">
    <citation type="submission" date="2022-11" db="EMBL/GenBank/DDBJ databases">
        <title>Genome Sequence of Nemania bipapillata.</title>
        <authorList>
            <person name="Buettner E."/>
        </authorList>
    </citation>
    <scope>NUCLEOTIDE SEQUENCE</scope>
    <source>
        <strain evidence="1">CP14</strain>
    </source>
</reference>
<name>A0ACC2I5M8_9PEZI</name>
<dbReference type="Proteomes" id="UP001153334">
    <property type="component" value="Unassembled WGS sequence"/>
</dbReference>
<evidence type="ECO:0000313" key="2">
    <source>
        <dbReference type="Proteomes" id="UP001153334"/>
    </source>
</evidence>
<dbReference type="EMBL" id="JAPESX010001894">
    <property type="protein sequence ID" value="KAJ8110676.1"/>
    <property type="molecule type" value="Genomic_DNA"/>
</dbReference>
<accession>A0ACC2I5M8</accession>
<keyword evidence="2" id="KW-1185">Reference proteome</keyword>
<sequence>MSRNRSTTTRYEVEFANAVPLAAQDNVERQATEFRVVLNDGTPQQEIKYVSVSTSVRALCVKEEESGRVGIIQVPLLPGGDWLTADVGMTPDEKQIFITTTSCKPLPGVRNEWYEDSYEYVDLDIVPASIGTGRVKLVTAPGLDTPRHQAVMKFSPFPGGISRIEAETNIYQHIQKSTVAPKFLGHVKEDGRIIGFLIEYIEGARSPEVRDRFLDLALRKCKQTLEALHQLGVMHNDARPENCLLRRDGTAVLIDFELSTIATDGSLDGFERQVGYERDFQAMDPDHYLDSY</sequence>
<organism evidence="1 2">
    <name type="scientific">Nemania bipapillata</name>
    <dbReference type="NCBI Taxonomy" id="110536"/>
    <lineage>
        <taxon>Eukaryota</taxon>
        <taxon>Fungi</taxon>
        <taxon>Dikarya</taxon>
        <taxon>Ascomycota</taxon>
        <taxon>Pezizomycotina</taxon>
        <taxon>Sordariomycetes</taxon>
        <taxon>Xylariomycetidae</taxon>
        <taxon>Xylariales</taxon>
        <taxon>Xylariaceae</taxon>
        <taxon>Nemania</taxon>
    </lineage>
</organism>
<protein>
    <submittedName>
        <fullName evidence="1">Uncharacterized protein</fullName>
    </submittedName>
</protein>
<evidence type="ECO:0000313" key="1">
    <source>
        <dbReference type="EMBL" id="KAJ8110676.1"/>
    </source>
</evidence>